<evidence type="ECO:0000256" key="2">
    <source>
        <dbReference type="ARBA" id="ARBA00023125"/>
    </source>
</evidence>
<dbReference type="SMART" id="SM00895">
    <property type="entry name" value="FCD"/>
    <property type="match status" value="1"/>
</dbReference>
<dbReference type="Gene3D" id="1.20.120.530">
    <property type="entry name" value="GntR ligand-binding domain-like"/>
    <property type="match status" value="1"/>
</dbReference>
<dbReference type="Pfam" id="PF07729">
    <property type="entry name" value="FCD"/>
    <property type="match status" value="1"/>
</dbReference>
<gene>
    <name evidence="5" type="ORF">DFO65_11359</name>
</gene>
<dbReference type="InterPro" id="IPR008920">
    <property type="entry name" value="TF_FadR/GntR_C"/>
</dbReference>
<dbReference type="GO" id="GO:0003677">
    <property type="term" value="F:DNA binding"/>
    <property type="evidence" value="ECO:0007669"/>
    <property type="project" value="UniProtKB-KW"/>
</dbReference>
<dbReference type="AlphaFoldDB" id="A0A366IE09"/>
<evidence type="ECO:0000259" key="4">
    <source>
        <dbReference type="PROSITE" id="PS50949"/>
    </source>
</evidence>
<evidence type="ECO:0000313" key="5">
    <source>
        <dbReference type="EMBL" id="RBP69361.1"/>
    </source>
</evidence>
<dbReference type="Proteomes" id="UP000253509">
    <property type="component" value="Unassembled WGS sequence"/>
</dbReference>
<reference evidence="5 6" key="1">
    <citation type="submission" date="2018-06" db="EMBL/GenBank/DDBJ databases">
        <title>Freshwater and sediment microbial communities from various areas in North America, analyzing microbe dynamics in response to fracking.</title>
        <authorList>
            <person name="Lamendella R."/>
        </authorList>
    </citation>
    <scope>NUCLEOTIDE SEQUENCE [LARGE SCALE GENOMIC DNA]</scope>
    <source>
        <strain evidence="5 6">3b_TX</strain>
    </source>
</reference>
<name>A0A366IE09_9MICO</name>
<evidence type="ECO:0000256" key="1">
    <source>
        <dbReference type="ARBA" id="ARBA00023015"/>
    </source>
</evidence>
<dbReference type="InterPro" id="IPR011711">
    <property type="entry name" value="GntR_C"/>
</dbReference>
<dbReference type="InterPro" id="IPR000524">
    <property type="entry name" value="Tscrpt_reg_HTH_GntR"/>
</dbReference>
<keyword evidence="6" id="KW-1185">Reference proteome</keyword>
<proteinExistence type="predicted"/>
<dbReference type="Pfam" id="PF00392">
    <property type="entry name" value="GntR"/>
    <property type="match status" value="1"/>
</dbReference>
<keyword evidence="1" id="KW-0805">Transcription regulation</keyword>
<feature type="domain" description="HTH gntR-type" evidence="4">
    <location>
        <begin position="26"/>
        <end position="96"/>
    </location>
</feature>
<protein>
    <submittedName>
        <fullName evidence="5">GntR family transcriptional regulator</fullName>
    </submittedName>
</protein>
<dbReference type="InterPro" id="IPR036390">
    <property type="entry name" value="WH_DNA-bd_sf"/>
</dbReference>
<dbReference type="PROSITE" id="PS50949">
    <property type="entry name" value="HTH_GNTR"/>
    <property type="match status" value="1"/>
</dbReference>
<keyword evidence="3" id="KW-0804">Transcription</keyword>
<dbReference type="Gene3D" id="1.10.10.10">
    <property type="entry name" value="Winged helix-like DNA-binding domain superfamily/Winged helix DNA-binding domain"/>
    <property type="match status" value="1"/>
</dbReference>
<keyword evidence="2" id="KW-0238">DNA-binding</keyword>
<dbReference type="SUPFAM" id="SSF46785">
    <property type="entry name" value="Winged helix' DNA-binding domain"/>
    <property type="match status" value="1"/>
</dbReference>
<sequence length="243" mass="26287">MAHITGDVQKSTETDLPRLALQTRPLSRAEQLAESIREAIREREMSAGDFFGTLESIRENTGLARTTVSEAVTLLRDRGVLVVKPGRGGGLFVAATTPLVRLRHTLMSFEGDPVTAADAIELRESLEELIAVKAAAHRRAADVSELEEILVEMRTAETWDGFMQANWHLHAKIAAICPNAMARSVYESTLGFLSGGHAEQDDEVDETYWGMRVAVHEELVAAIAAGDADATRAAVAAHASSRG</sequence>
<comment type="caution">
    <text evidence="5">The sequence shown here is derived from an EMBL/GenBank/DDBJ whole genome shotgun (WGS) entry which is preliminary data.</text>
</comment>
<dbReference type="InterPro" id="IPR036388">
    <property type="entry name" value="WH-like_DNA-bd_sf"/>
</dbReference>
<evidence type="ECO:0000256" key="3">
    <source>
        <dbReference type="ARBA" id="ARBA00023163"/>
    </source>
</evidence>
<dbReference type="PANTHER" id="PTHR43537">
    <property type="entry name" value="TRANSCRIPTIONAL REGULATOR, GNTR FAMILY"/>
    <property type="match status" value="1"/>
</dbReference>
<dbReference type="EMBL" id="QNSB01000013">
    <property type="protein sequence ID" value="RBP69361.1"/>
    <property type="molecule type" value="Genomic_DNA"/>
</dbReference>
<dbReference type="GO" id="GO:0003700">
    <property type="term" value="F:DNA-binding transcription factor activity"/>
    <property type="evidence" value="ECO:0007669"/>
    <property type="project" value="InterPro"/>
</dbReference>
<evidence type="ECO:0000313" key="6">
    <source>
        <dbReference type="Proteomes" id="UP000253509"/>
    </source>
</evidence>
<accession>A0A366IE09</accession>
<organism evidence="5 6">
    <name type="scientific">Brevibacterium celere</name>
    <dbReference type="NCBI Taxonomy" id="225845"/>
    <lineage>
        <taxon>Bacteria</taxon>
        <taxon>Bacillati</taxon>
        <taxon>Actinomycetota</taxon>
        <taxon>Actinomycetes</taxon>
        <taxon>Micrococcales</taxon>
        <taxon>Brevibacteriaceae</taxon>
        <taxon>Brevibacterium</taxon>
    </lineage>
</organism>
<dbReference type="RefSeq" id="WP_113905294.1">
    <property type="nucleotide sequence ID" value="NZ_QNSB01000013.1"/>
</dbReference>
<dbReference type="PANTHER" id="PTHR43537:SF5">
    <property type="entry name" value="UXU OPERON TRANSCRIPTIONAL REGULATOR"/>
    <property type="match status" value="1"/>
</dbReference>
<dbReference type="SUPFAM" id="SSF48008">
    <property type="entry name" value="GntR ligand-binding domain-like"/>
    <property type="match status" value="1"/>
</dbReference>